<dbReference type="PROSITE" id="PS50893">
    <property type="entry name" value="ABC_TRANSPORTER_2"/>
    <property type="match status" value="1"/>
</dbReference>
<dbReference type="FunFam" id="3.40.50.300:FF:002122">
    <property type="entry name" value="ABC transporter ATP-binding protein"/>
    <property type="match status" value="1"/>
</dbReference>
<dbReference type="SUPFAM" id="SSF52540">
    <property type="entry name" value="P-loop containing nucleoside triphosphate hydrolases"/>
    <property type="match status" value="1"/>
</dbReference>
<name>A0A4U3ALE6_9BACI</name>
<dbReference type="PANTHER" id="PTHR42855:SF2">
    <property type="entry name" value="DRUG RESISTANCE ABC TRANSPORTER,ATP-BINDING PROTEIN"/>
    <property type="match status" value="1"/>
</dbReference>
<dbReference type="SMART" id="SM00382">
    <property type="entry name" value="AAA"/>
    <property type="match status" value="1"/>
</dbReference>
<dbReference type="Gene3D" id="3.40.50.300">
    <property type="entry name" value="P-loop containing nucleotide triphosphate hydrolases"/>
    <property type="match status" value="1"/>
</dbReference>
<dbReference type="CDD" id="cd03221">
    <property type="entry name" value="ABCF_EF-3"/>
    <property type="match status" value="1"/>
</dbReference>
<keyword evidence="1" id="KW-0547">Nucleotide-binding</keyword>
<dbReference type="InterPro" id="IPR027417">
    <property type="entry name" value="P-loop_NTPase"/>
</dbReference>
<feature type="non-terminal residue" evidence="4">
    <location>
        <position position="158"/>
    </location>
</feature>
<dbReference type="InterPro" id="IPR051309">
    <property type="entry name" value="ABCF_ATPase"/>
</dbReference>
<dbReference type="GO" id="GO:0005524">
    <property type="term" value="F:ATP binding"/>
    <property type="evidence" value="ECO:0007669"/>
    <property type="project" value="UniProtKB-KW"/>
</dbReference>
<accession>A0A4U3ALE6</accession>
<evidence type="ECO:0000256" key="2">
    <source>
        <dbReference type="ARBA" id="ARBA00022840"/>
    </source>
</evidence>
<dbReference type="GO" id="GO:0016887">
    <property type="term" value="F:ATP hydrolysis activity"/>
    <property type="evidence" value="ECO:0007669"/>
    <property type="project" value="InterPro"/>
</dbReference>
<feature type="domain" description="ABC transporter" evidence="3">
    <location>
        <begin position="5"/>
        <end position="158"/>
    </location>
</feature>
<protein>
    <submittedName>
        <fullName evidence="4">ATP-binding cassette domain-containing protein</fullName>
    </submittedName>
</protein>
<keyword evidence="2 4" id="KW-0067">ATP-binding</keyword>
<dbReference type="PANTHER" id="PTHR42855">
    <property type="entry name" value="ABC TRANSPORTER ATP-BINDING SUBUNIT"/>
    <property type="match status" value="1"/>
</dbReference>
<evidence type="ECO:0000259" key="3">
    <source>
        <dbReference type="PROSITE" id="PS50893"/>
    </source>
</evidence>
<organism evidence="4 5">
    <name type="scientific">Bacillus wiedmannii</name>
    <dbReference type="NCBI Taxonomy" id="1890302"/>
    <lineage>
        <taxon>Bacteria</taxon>
        <taxon>Bacillati</taxon>
        <taxon>Bacillota</taxon>
        <taxon>Bacilli</taxon>
        <taxon>Bacillales</taxon>
        <taxon>Bacillaceae</taxon>
        <taxon>Bacillus</taxon>
        <taxon>Bacillus cereus group</taxon>
    </lineage>
</organism>
<dbReference type="EMBL" id="SZON01002134">
    <property type="protein sequence ID" value="TKI88552.1"/>
    <property type="molecule type" value="Genomic_DNA"/>
</dbReference>
<sequence>MKELLKLNDVYVEIKENMLLEKMNVTVKQGDVIGLIGKNGAGKSTLLQLINGKIEPSKGTVEWMQMNMTTAYVEQEKESFVSKDIISQEAELLAKWGVPTNDFHTLSGGEKLKVRLAKGFAENPNVLILDEPTNHLDEMSTEFLIKQIKNMKGTVIIV</sequence>
<evidence type="ECO:0000313" key="5">
    <source>
        <dbReference type="Proteomes" id="UP000305222"/>
    </source>
</evidence>
<dbReference type="AlphaFoldDB" id="A0A4U3ALE6"/>
<dbReference type="InterPro" id="IPR003439">
    <property type="entry name" value="ABC_transporter-like_ATP-bd"/>
</dbReference>
<evidence type="ECO:0000313" key="4">
    <source>
        <dbReference type="EMBL" id="TKI88552.1"/>
    </source>
</evidence>
<dbReference type="Pfam" id="PF00005">
    <property type="entry name" value="ABC_tran"/>
    <property type="match status" value="1"/>
</dbReference>
<dbReference type="InterPro" id="IPR003593">
    <property type="entry name" value="AAA+_ATPase"/>
</dbReference>
<gene>
    <name evidence="4" type="ORF">FC699_27790</name>
</gene>
<proteinExistence type="predicted"/>
<reference evidence="4 5" key="1">
    <citation type="journal article" date="2019" name="Environ. Microbiol.">
        <title>An active ?-lactamase is a part of an orchestrated cell wall stress resistance network of Bacillus subtilis and related rhizosphere species.</title>
        <authorList>
            <person name="Bucher T."/>
            <person name="Keren-Paz A."/>
            <person name="Hausser J."/>
            <person name="Olender T."/>
            <person name="Cytryn E."/>
            <person name="Kolodkin-Gal I."/>
        </authorList>
    </citation>
    <scope>NUCLEOTIDE SEQUENCE [LARGE SCALE GENOMIC DNA]</scope>
    <source>
        <strain evidence="4 5">I5</strain>
    </source>
</reference>
<comment type="caution">
    <text evidence="4">The sequence shown here is derived from an EMBL/GenBank/DDBJ whole genome shotgun (WGS) entry which is preliminary data.</text>
</comment>
<dbReference type="Proteomes" id="UP000305222">
    <property type="component" value="Unassembled WGS sequence"/>
</dbReference>
<evidence type="ECO:0000256" key="1">
    <source>
        <dbReference type="ARBA" id="ARBA00022741"/>
    </source>
</evidence>